<dbReference type="PANTHER" id="PTHR38224:SF1">
    <property type="entry name" value="PHLOEM SPECIFIC PROTEIN"/>
    <property type="match status" value="1"/>
</dbReference>
<gene>
    <name evidence="2" type="ORF">D0Y65_045254</name>
</gene>
<evidence type="ECO:0000313" key="3">
    <source>
        <dbReference type="Proteomes" id="UP000289340"/>
    </source>
</evidence>
<dbReference type="Gramene" id="XM_028353385.1">
    <property type="protein sequence ID" value="XP_028209186.1"/>
    <property type="gene ID" value="LOC114392306"/>
</dbReference>
<dbReference type="Proteomes" id="UP000289340">
    <property type="component" value="Chromosome 17"/>
</dbReference>
<feature type="compositionally biased region" description="Polar residues" evidence="1">
    <location>
        <begin position="36"/>
        <end position="46"/>
    </location>
</feature>
<comment type="caution">
    <text evidence="2">The sequence shown here is derived from an EMBL/GenBank/DDBJ whole genome shotgun (WGS) entry which is preliminary data.</text>
</comment>
<dbReference type="EMBL" id="QZWG01000017">
    <property type="protein sequence ID" value="RZB55903.1"/>
    <property type="molecule type" value="Genomic_DNA"/>
</dbReference>
<accession>A0A445G3Y8</accession>
<protein>
    <submittedName>
        <fullName evidence="2">Uncharacterized protein</fullName>
    </submittedName>
</protein>
<evidence type="ECO:0000256" key="1">
    <source>
        <dbReference type="SAM" id="MobiDB-lite"/>
    </source>
</evidence>
<sequence length="90" mass="10513">MLRSEDYHAHISKVHRTQSVLTDVPRYPNAHLAFSNQHSHHNTLSNERVEYDETTPETEGGEVVDVEREQCIAKKNKGGFELHKWKTYRP</sequence>
<name>A0A445G3Y8_GLYSO</name>
<feature type="compositionally biased region" description="Acidic residues" evidence="1">
    <location>
        <begin position="50"/>
        <end position="62"/>
    </location>
</feature>
<feature type="region of interest" description="Disordered" evidence="1">
    <location>
        <begin position="36"/>
        <end position="62"/>
    </location>
</feature>
<dbReference type="PANTHER" id="PTHR38224">
    <property type="entry name" value="PHLOEM SPECIFIC PROTEIN"/>
    <property type="match status" value="1"/>
</dbReference>
<keyword evidence="3" id="KW-1185">Reference proteome</keyword>
<evidence type="ECO:0000313" key="2">
    <source>
        <dbReference type="EMBL" id="RZB55903.1"/>
    </source>
</evidence>
<proteinExistence type="predicted"/>
<organism evidence="2 3">
    <name type="scientific">Glycine soja</name>
    <name type="common">Wild soybean</name>
    <dbReference type="NCBI Taxonomy" id="3848"/>
    <lineage>
        <taxon>Eukaryota</taxon>
        <taxon>Viridiplantae</taxon>
        <taxon>Streptophyta</taxon>
        <taxon>Embryophyta</taxon>
        <taxon>Tracheophyta</taxon>
        <taxon>Spermatophyta</taxon>
        <taxon>Magnoliopsida</taxon>
        <taxon>eudicotyledons</taxon>
        <taxon>Gunneridae</taxon>
        <taxon>Pentapetalae</taxon>
        <taxon>rosids</taxon>
        <taxon>fabids</taxon>
        <taxon>Fabales</taxon>
        <taxon>Fabaceae</taxon>
        <taxon>Papilionoideae</taxon>
        <taxon>50 kb inversion clade</taxon>
        <taxon>NPAAA clade</taxon>
        <taxon>indigoferoid/millettioid clade</taxon>
        <taxon>Phaseoleae</taxon>
        <taxon>Glycine</taxon>
        <taxon>Glycine subgen. Soja</taxon>
    </lineage>
</organism>
<reference evidence="2 3" key="1">
    <citation type="submission" date="2018-09" db="EMBL/GenBank/DDBJ databases">
        <title>A high-quality reference genome of wild soybean provides a powerful tool to mine soybean genomes.</title>
        <authorList>
            <person name="Xie M."/>
            <person name="Chung C.Y.L."/>
            <person name="Li M.-W."/>
            <person name="Wong F.-L."/>
            <person name="Chan T.-F."/>
            <person name="Lam H.-M."/>
        </authorList>
    </citation>
    <scope>NUCLEOTIDE SEQUENCE [LARGE SCALE GENOMIC DNA]</scope>
    <source>
        <strain evidence="3">cv. W05</strain>
        <tissue evidence="2">Hypocotyl of etiolated seedlings</tissue>
    </source>
</reference>
<dbReference type="AlphaFoldDB" id="A0A445G3Y8"/>